<evidence type="ECO:0000313" key="4">
    <source>
        <dbReference type="Proteomes" id="UP000014254"/>
    </source>
</evidence>
<dbReference type="OrthoDB" id="2212248at2759"/>
<evidence type="ECO:0000313" key="3">
    <source>
        <dbReference type="EMBL" id="EPB83080.1"/>
    </source>
</evidence>
<keyword evidence="1" id="KW-0175">Coiled coil</keyword>
<sequence>MSEIDSGEEAFDYEYNEQDLEMAVAFEEQWTSSQAPPLFPMLDERPAHLSYPMTQPASAPAHYQPRQSYTQEASQVQDDTAQLIQELKHKLYVQEHEKKELERKLRDSQDELENLNLKSKMQCISPEQSSTQIAKRAFPQTPPRPKSKIRKTNTPSQSWSPTLVSSEMANAMESIHLSSQQPSPAIRQHSSMRSPITSTQQYTPSTVKLEALSTRIIPLSVSGNQEIRSALPPRPPTPAIRLNTPSASRSNAPPASRPNLKLLEVLFSDVYKETNTNKSSKLSMLLVPSKIPEFARLFCLKLKPADGTCSPFAQERLALLASDIQDIIERSENPSYTIPALLAQLGLCLPVCIGENLHGIIYIVSKVLQRLATFFTIAADQLAKEVKINWASSNIRSLVSALALYNFKKPPSMYYHVKQSPEIVQANSCEINLLAQKYCTKPREIAKSMEYVKAPTQAKETVRCILFVLSAVGASHYSKSTLSFLLTDSAFMNLLNVDTPMDVLEKACAVLILSMQDKQAVKSDLATATQKPSFFVPQLCSLLSLKQPANYNHQWYSLCKKVMSLLGSIAALELPDPISFDNKKLILSEVLALLILCCDFDKSTKKTDHVADHQTLVQSGCRTLLTIVKSSIHIGLLDEETIVKLRNLVIFYVDTEDNDSHPAKAHLLGIEKMLDQVET</sequence>
<dbReference type="InParanoid" id="S2JTI8"/>
<dbReference type="Proteomes" id="UP000014254">
    <property type="component" value="Unassembled WGS sequence"/>
</dbReference>
<feature type="region of interest" description="Disordered" evidence="2">
    <location>
        <begin position="123"/>
        <end position="161"/>
    </location>
</feature>
<evidence type="ECO:0000256" key="2">
    <source>
        <dbReference type="SAM" id="MobiDB-lite"/>
    </source>
</evidence>
<dbReference type="AlphaFoldDB" id="S2JTI8"/>
<dbReference type="OMA" id="RESEMHE"/>
<evidence type="ECO:0000256" key="1">
    <source>
        <dbReference type="SAM" id="Coils"/>
    </source>
</evidence>
<organism evidence="3 4">
    <name type="scientific">Mucor circinelloides f. circinelloides (strain 1006PhL)</name>
    <name type="common">Mucormycosis agent</name>
    <name type="synonym">Calyptromyces circinelloides</name>
    <dbReference type="NCBI Taxonomy" id="1220926"/>
    <lineage>
        <taxon>Eukaryota</taxon>
        <taxon>Fungi</taxon>
        <taxon>Fungi incertae sedis</taxon>
        <taxon>Mucoromycota</taxon>
        <taxon>Mucoromycotina</taxon>
        <taxon>Mucoromycetes</taxon>
        <taxon>Mucorales</taxon>
        <taxon>Mucorineae</taxon>
        <taxon>Mucoraceae</taxon>
        <taxon>Mucor</taxon>
    </lineage>
</organism>
<proteinExistence type="predicted"/>
<reference evidence="4" key="1">
    <citation type="submission" date="2013-05" db="EMBL/GenBank/DDBJ databases">
        <title>The Genome sequence of Mucor circinelloides f. circinelloides 1006PhL.</title>
        <authorList>
            <consortium name="The Broad Institute Genomics Platform"/>
            <person name="Cuomo C."/>
            <person name="Earl A."/>
            <person name="Findley K."/>
            <person name="Lee S.C."/>
            <person name="Walker B."/>
            <person name="Young S."/>
            <person name="Zeng Q."/>
            <person name="Gargeya S."/>
            <person name="Fitzgerald M."/>
            <person name="Haas B."/>
            <person name="Abouelleil A."/>
            <person name="Allen A.W."/>
            <person name="Alvarado L."/>
            <person name="Arachchi H.M."/>
            <person name="Berlin A.M."/>
            <person name="Chapman S.B."/>
            <person name="Gainer-Dewar J."/>
            <person name="Goldberg J."/>
            <person name="Griggs A."/>
            <person name="Gujja S."/>
            <person name="Hansen M."/>
            <person name="Howarth C."/>
            <person name="Imamovic A."/>
            <person name="Ireland A."/>
            <person name="Larimer J."/>
            <person name="McCowan C."/>
            <person name="Murphy C."/>
            <person name="Pearson M."/>
            <person name="Poon T.W."/>
            <person name="Priest M."/>
            <person name="Roberts A."/>
            <person name="Saif S."/>
            <person name="Shea T."/>
            <person name="Sisk P."/>
            <person name="Sykes S."/>
            <person name="Wortman J."/>
            <person name="Nusbaum C."/>
            <person name="Birren B."/>
        </authorList>
    </citation>
    <scope>NUCLEOTIDE SEQUENCE [LARGE SCALE GENOMIC DNA]</scope>
    <source>
        <strain evidence="4">1006PhL</strain>
    </source>
</reference>
<protein>
    <submittedName>
        <fullName evidence="3">Uncharacterized protein</fullName>
    </submittedName>
</protein>
<dbReference type="EMBL" id="KE124085">
    <property type="protein sequence ID" value="EPB83080.1"/>
    <property type="molecule type" value="Genomic_DNA"/>
</dbReference>
<feature type="compositionally biased region" description="Polar residues" evidence="2">
    <location>
        <begin position="152"/>
        <end position="161"/>
    </location>
</feature>
<feature type="region of interest" description="Disordered" evidence="2">
    <location>
        <begin position="177"/>
        <end position="202"/>
    </location>
</feature>
<feature type="region of interest" description="Disordered" evidence="2">
    <location>
        <begin position="227"/>
        <end position="256"/>
    </location>
</feature>
<name>S2JTI8_MUCC1</name>
<gene>
    <name evidence="3" type="ORF">HMPREF1544_10169</name>
</gene>
<feature type="coiled-coil region" evidence="1">
    <location>
        <begin position="84"/>
        <end position="118"/>
    </location>
</feature>
<feature type="compositionally biased region" description="Low complexity" evidence="2">
    <location>
        <begin position="245"/>
        <end position="256"/>
    </location>
</feature>
<keyword evidence="4" id="KW-1185">Reference proteome</keyword>
<accession>S2JTI8</accession>
<dbReference type="VEuPathDB" id="FungiDB:HMPREF1544_10169"/>
<dbReference type="eggNOG" id="ENOG502R9VP">
    <property type="taxonomic scope" value="Eukaryota"/>
</dbReference>